<dbReference type="Pfam" id="PF14485">
    <property type="entry name" value="DUF4431"/>
    <property type="match status" value="1"/>
</dbReference>
<evidence type="ECO:0000313" key="3">
    <source>
        <dbReference type="EMBL" id="MBF4180343.1"/>
    </source>
</evidence>
<comment type="caution">
    <text evidence="3">The sequence shown here is derived from an EMBL/GenBank/DDBJ whole genome shotgun (WGS) entry which is preliminary data.</text>
</comment>
<organism evidence="3 4">
    <name type="scientific">Lelliottia nimipressuralis</name>
    <dbReference type="NCBI Taxonomy" id="69220"/>
    <lineage>
        <taxon>Bacteria</taxon>
        <taxon>Pseudomonadati</taxon>
        <taxon>Pseudomonadota</taxon>
        <taxon>Gammaproteobacteria</taxon>
        <taxon>Enterobacterales</taxon>
        <taxon>Enterobacteriaceae</taxon>
        <taxon>Lelliottia</taxon>
    </lineage>
</organism>
<evidence type="ECO:0000256" key="1">
    <source>
        <dbReference type="SAM" id="SignalP"/>
    </source>
</evidence>
<evidence type="ECO:0000259" key="2">
    <source>
        <dbReference type="Pfam" id="PF14485"/>
    </source>
</evidence>
<reference evidence="3 4" key="1">
    <citation type="submission" date="2020-11" db="EMBL/GenBank/DDBJ databases">
        <title>Identification of Lelliottia nimipressuralis from Wound Infection by Whole Genome-Based Bacterial Identification.</title>
        <authorList>
            <person name="Navarathna D.H."/>
            <person name="Choi H."/>
            <person name="Jinadatha C."/>
            <person name="Chatterjee P."/>
            <person name="Hwang M."/>
        </authorList>
    </citation>
    <scope>NUCLEOTIDE SEQUENCE [LARGE SCALE GENOMIC DNA]</scope>
    <source>
        <strain evidence="3 4">DN2020</strain>
    </source>
</reference>
<feature type="signal peptide" evidence="1">
    <location>
        <begin position="1"/>
        <end position="18"/>
    </location>
</feature>
<dbReference type="RefSeq" id="WP_194514257.1">
    <property type="nucleotide sequence ID" value="NZ_JADIXP010000018.1"/>
</dbReference>
<feature type="domain" description="DUF4431" evidence="2">
    <location>
        <begin position="80"/>
        <end position="118"/>
    </location>
</feature>
<accession>A0ABD4KGZ9</accession>
<dbReference type="EMBL" id="JADIXP010000018">
    <property type="protein sequence ID" value="MBF4180343.1"/>
    <property type="molecule type" value="Genomic_DNA"/>
</dbReference>
<evidence type="ECO:0000313" key="4">
    <source>
        <dbReference type="Proteomes" id="UP000628560"/>
    </source>
</evidence>
<dbReference type="AlphaFoldDB" id="A0ABD4KGZ9"/>
<dbReference type="InterPro" id="IPR027826">
    <property type="entry name" value="DUF4431"/>
</dbReference>
<name>A0ABD4KGZ9_9ENTR</name>
<keyword evidence="1" id="KW-0732">Signal</keyword>
<sequence length="136" mass="15247">MRSLLLVLGLFVVFSAHSTCLKIADITAMTGTLVMKTYSGPDDDTKQYKRFVLELDRPLDCVVDVDDTFSEWNKDVTVLLTAERMNGKVSQYINKHVVISGEAILAGSGYHFTAIVMLLREISNYAEVVKNEIKRV</sequence>
<protein>
    <submittedName>
        <fullName evidence="3">DUF4431 domain-containing protein</fullName>
    </submittedName>
</protein>
<feature type="chain" id="PRO_5044818324" evidence="1">
    <location>
        <begin position="19"/>
        <end position="136"/>
    </location>
</feature>
<proteinExistence type="predicted"/>
<gene>
    <name evidence="3" type="ORF">ISP11_20985</name>
</gene>
<dbReference type="Proteomes" id="UP000628560">
    <property type="component" value="Unassembled WGS sequence"/>
</dbReference>